<dbReference type="EMBL" id="CM000786">
    <property type="protein sequence ID" value="AQK45708.1"/>
    <property type="molecule type" value="Genomic_DNA"/>
</dbReference>
<evidence type="ECO:0000313" key="3">
    <source>
        <dbReference type="EnsemblPlants" id="Zm00001eb429260_P001"/>
    </source>
</evidence>
<dbReference type="KEGG" id="zma:100192619"/>
<accession>B4FC09</accession>
<evidence type="ECO:0000313" key="2">
    <source>
        <dbReference type="EMBL" id="AQK45708.1"/>
    </source>
</evidence>
<reference evidence="2" key="3">
    <citation type="submission" date="2015-12" db="EMBL/GenBank/DDBJ databases">
        <title>Update maize B73 reference genome by single molecule sequencing technologies.</title>
        <authorList>
            <consortium name="Maize Genome Sequencing Project"/>
            <person name="Ware D."/>
        </authorList>
    </citation>
    <scope>NUCLEOTIDE SEQUENCE</scope>
    <source>
        <tissue evidence="2">Seedling</tissue>
    </source>
</reference>
<proteinExistence type="evidence at transcript level"/>
<protein>
    <submittedName>
        <fullName evidence="2">OSJNBa0084K11.10-like protein</fullName>
    </submittedName>
</protein>
<dbReference type="GeneID" id="100192619"/>
<organism evidence="1">
    <name type="scientific">Zea mays</name>
    <name type="common">Maize</name>
    <dbReference type="NCBI Taxonomy" id="4577"/>
    <lineage>
        <taxon>Eukaryota</taxon>
        <taxon>Viridiplantae</taxon>
        <taxon>Streptophyta</taxon>
        <taxon>Embryophyta</taxon>
        <taxon>Tracheophyta</taxon>
        <taxon>Spermatophyta</taxon>
        <taxon>Magnoliopsida</taxon>
        <taxon>Liliopsida</taxon>
        <taxon>Poales</taxon>
        <taxon>Poaceae</taxon>
        <taxon>PACMAD clade</taxon>
        <taxon>Panicoideae</taxon>
        <taxon>Andropogonodae</taxon>
        <taxon>Andropogoneae</taxon>
        <taxon>Tripsacinae</taxon>
        <taxon>Zea</taxon>
    </lineage>
</organism>
<gene>
    <name evidence="3" type="primary">LOC100192619</name>
    <name evidence="2" type="ORF">ZEAMMB73_Zm00001d026137</name>
</gene>
<reference evidence="3" key="5">
    <citation type="submission" date="2021-05" db="UniProtKB">
        <authorList>
            <consortium name="EnsemblPlants"/>
        </authorList>
    </citation>
    <scope>IDENTIFICATION</scope>
    <source>
        <strain evidence="3">cv. B73</strain>
    </source>
</reference>
<dbReference type="EMBL" id="BT034647">
    <property type="protein sequence ID" value="ACF79652.1"/>
    <property type="molecule type" value="mRNA"/>
</dbReference>
<dbReference type="PANTHER" id="PTHR33872">
    <property type="entry name" value="DNA POLYMERASE EPSILON CATALYTIC SUBUNIT A"/>
    <property type="match status" value="1"/>
</dbReference>
<dbReference type="EnsemblPlants" id="Zm00001eb429260_T001">
    <property type="protein sequence ID" value="Zm00001eb429260_P001"/>
    <property type="gene ID" value="Zm00001eb429260"/>
</dbReference>
<dbReference type="AlphaFoldDB" id="B4FC09"/>
<dbReference type="RefSeq" id="NP_001131306.1">
    <property type="nucleotide sequence ID" value="NM_001137834.1"/>
</dbReference>
<name>B4FC09_MAIZE</name>
<dbReference type="PaxDb" id="4577-GRMZM2G133018_P01"/>
<sequence length="147" mass="16200">MAAVPVYSITRAEIDEFWSRKEVEAEERRLAAEKEAARITAKTLKMEDYVLYEQMVREILMEGNGGDGSAIAAAATGGTTEAQIVGIKHWWTRSAYAYLNTPALSMDGNGRSNKHANAIPYVPQERCTAIFCSSTPRQPNVDALAIF</sequence>
<dbReference type="PANTHER" id="PTHR33872:SF7">
    <property type="entry name" value="OSJNBA0084K11.10-LIKE PROTEIN"/>
    <property type="match status" value="1"/>
</dbReference>
<evidence type="ECO:0000313" key="1">
    <source>
        <dbReference type="EMBL" id="ACF79652.1"/>
    </source>
</evidence>
<keyword evidence="4" id="KW-1185">Reference proteome</keyword>
<reference evidence="1" key="1">
    <citation type="journal article" date="2009" name="PLoS Genet.">
        <title>Sequencing, mapping, and analysis of 27,455 maize full-length cDNAs.</title>
        <authorList>
            <person name="Soderlund C."/>
            <person name="Descour A."/>
            <person name="Kudrna D."/>
            <person name="Bomhoff M."/>
            <person name="Boyd L."/>
            <person name="Currie J."/>
            <person name="Angelova A."/>
            <person name="Collura K."/>
            <person name="Wissotski M."/>
            <person name="Ashley E."/>
            <person name="Morrow D."/>
            <person name="Fernandes J."/>
            <person name="Walbot V."/>
            <person name="Yu Y."/>
        </authorList>
    </citation>
    <scope>NUCLEOTIDE SEQUENCE</scope>
    <source>
        <strain evidence="1">B73</strain>
    </source>
</reference>
<dbReference type="eggNOG" id="ENOG502S16S">
    <property type="taxonomic scope" value="Eukaryota"/>
</dbReference>
<reference evidence="3" key="4">
    <citation type="submission" date="2019-07" db="EMBL/GenBank/DDBJ databases">
        <authorList>
            <person name="Seetharam A."/>
            <person name="Woodhouse M."/>
            <person name="Cannon E."/>
        </authorList>
    </citation>
    <scope>NUCLEOTIDE SEQUENCE [LARGE SCALE GENOMIC DNA]</scope>
    <source>
        <strain evidence="3">cv. B73</strain>
    </source>
</reference>
<dbReference type="Gramene" id="Zm00001eb429260_T001">
    <property type="protein sequence ID" value="Zm00001eb429260_P001"/>
    <property type="gene ID" value="Zm00001eb429260"/>
</dbReference>
<dbReference type="Proteomes" id="UP000007305">
    <property type="component" value="Chromosome 10"/>
</dbReference>
<dbReference type="OrthoDB" id="1932217at2759"/>
<evidence type="ECO:0000313" key="4">
    <source>
        <dbReference type="Proteomes" id="UP000007305"/>
    </source>
</evidence>
<dbReference type="ExpressionAtlas" id="B4FC09">
    <property type="expression patterns" value="baseline and differential"/>
</dbReference>
<reference evidence="4" key="2">
    <citation type="journal article" date="2009" name="Science">
        <title>The B73 maize genome: complexity, diversity, and dynamics.</title>
        <authorList>
            <person name="Schnable P.S."/>
            <person name="Ware D."/>
            <person name="Fulton R.S."/>
            <person name="Stein J.C."/>
            <person name="Wei F."/>
            <person name="Pasternak S."/>
            <person name="Liang C."/>
            <person name="Zhang J."/>
            <person name="Fulton L."/>
            <person name="Graves T.A."/>
            <person name="Minx P."/>
            <person name="Reily A.D."/>
            <person name="Courtney L."/>
            <person name="Kruchowski S.S."/>
            <person name="Tomlinson C."/>
            <person name="Strong C."/>
            <person name="Delehaunty K."/>
            <person name="Fronick C."/>
            <person name="Courtney B."/>
            <person name="Rock S.M."/>
            <person name="Belter E."/>
            <person name="Du F."/>
            <person name="Kim K."/>
            <person name="Abbott R.M."/>
            <person name="Cotton M."/>
            <person name="Levy A."/>
            <person name="Marchetto P."/>
            <person name="Ochoa K."/>
            <person name="Jackson S.M."/>
            <person name="Gillam B."/>
            <person name="Chen W."/>
            <person name="Yan L."/>
            <person name="Higginbotham J."/>
            <person name="Cardenas M."/>
            <person name="Waligorski J."/>
            <person name="Applebaum E."/>
            <person name="Phelps L."/>
            <person name="Falcone J."/>
            <person name="Kanchi K."/>
            <person name="Thane T."/>
            <person name="Scimone A."/>
            <person name="Thane N."/>
            <person name="Henke J."/>
            <person name="Wang T."/>
            <person name="Ruppert J."/>
            <person name="Shah N."/>
            <person name="Rotter K."/>
            <person name="Hodges J."/>
            <person name="Ingenthron E."/>
            <person name="Cordes M."/>
            <person name="Kohlberg S."/>
            <person name="Sgro J."/>
            <person name="Delgado B."/>
            <person name="Mead K."/>
            <person name="Chinwalla A."/>
            <person name="Leonard S."/>
            <person name="Crouse K."/>
            <person name="Collura K."/>
            <person name="Kudrna D."/>
            <person name="Currie J."/>
            <person name="He R."/>
            <person name="Angelova A."/>
            <person name="Rajasekar S."/>
            <person name="Mueller T."/>
            <person name="Lomeli R."/>
            <person name="Scara G."/>
            <person name="Ko A."/>
            <person name="Delaney K."/>
            <person name="Wissotski M."/>
            <person name="Lopez G."/>
            <person name="Campos D."/>
            <person name="Braidotti M."/>
            <person name="Ashley E."/>
            <person name="Golser W."/>
            <person name="Kim H."/>
            <person name="Lee S."/>
            <person name="Lin J."/>
            <person name="Dujmic Z."/>
            <person name="Kim W."/>
            <person name="Talag J."/>
            <person name="Zuccolo A."/>
            <person name="Fan C."/>
            <person name="Sebastian A."/>
            <person name="Kramer M."/>
            <person name="Spiegel L."/>
            <person name="Nascimento L."/>
            <person name="Zutavern T."/>
            <person name="Miller B."/>
            <person name="Ambroise C."/>
            <person name="Muller S."/>
            <person name="Spooner W."/>
            <person name="Narechania A."/>
            <person name="Ren L."/>
            <person name="Wei S."/>
            <person name="Kumari S."/>
            <person name="Faga B."/>
            <person name="Levy M.J."/>
            <person name="McMahan L."/>
            <person name="Van Buren P."/>
            <person name="Vaughn M.W."/>
            <person name="Ying K."/>
            <person name="Yeh C.-T."/>
            <person name="Emrich S.J."/>
            <person name="Jia Y."/>
            <person name="Kalyanaraman A."/>
            <person name="Hsia A.-P."/>
            <person name="Barbazuk W.B."/>
            <person name="Baucom R.S."/>
            <person name="Brutnell T.P."/>
            <person name="Carpita N.C."/>
            <person name="Chaparro C."/>
            <person name="Chia J.-M."/>
            <person name="Deragon J.-M."/>
            <person name="Estill J.C."/>
            <person name="Fu Y."/>
            <person name="Jeddeloh J.A."/>
            <person name="Han Y."/>
            <person name="Lee H."/>
            <person name="Li P."/>
            <person name="Lisch D.R."/>
            <person name="Liu S."/>
            <person name="Liu Z."/>
            <person name="Nagel D.H."/>
            <person name="McCann M.C."/>
            <person name="SanMiguel P."/>
            <person name="Myers A.M."/>
            <person name="Nettleton D."/>
            <person name="Nguyen J."/>
            <person name="Penning B.W."/>
            <person name="Ponnala L."/>
            <person name="Schneider K.L."/>
            <person name="Schwartz D.C."/>
            <person name="Sharma A."/>
            <person name="Soderlund C."/>
            <person name="Springer N.M."/>
            <person name="Sun Q."/>
            <person name="Wang H."/>
            <person name="Waterman M."/>
            <person name="Westerman R."/>
            <person name="Wolfgruber T.K."/>
            <person name="Yang L."/>
            <person name="Yu Y."/>
            <person name="Zhang L."/>
            <person name="Zhou S."/>
            <person name="Zhu Q."/>
            <person name="Bennetzen J.L."/>
            <person name="Dawe R.K."/>
            <person name="Jiang J."/>
            <person name="Jiang N."/>
            <person name="Presting G.G."/>
            <person name="Wessler S.R."/>
            <person name="Aluru S."/>
            <person name="Martienssen R.A."/>
            <person name="Clifton S.W."/>
            <person name="McCombie W.R."/>
            <person name="Wing R.A."/>
            <person name="Wilson R.K."/>
        </authorList>
    </citation>
    <scope>NUCLEOTIDE SEQUENCE [LARGE SCALE GENOMIC DNA]</scope>
    <source>
        <strain evidence="4">cv. B73</strain>
    </source>
</reference>